<evidence type="ECO:0000313" key="3">
    <source>
        <dbReference type="Proteomes" id="UP000836841"/>
    </source>
</evidence>
<name>A0AAU9SNS1_THLAR</name>
<dbReference type="PANTHER" id="PTHR36810">
    <property type="entry name" value="BNACNNG47150D PROTEIN"/>
    <property type="match status" value="1"/>
</dbReference>
<dbReference type="EMBL" id="OU466862">
    <property type="protein sequence ID" value="CAH2069699.1"/>
    <property type="molecule type" value="Genomic_DNA"/>
</dbReference>
<feature type="compositionally biased region" description="Low complexity" evidence="1">
    <location>
        <begin position="215"/>
        <end position="229"/>
    </location>
</feature>
<feature type="compositionally biased region" description="Polar residues" evidence="1">
    <location>
        <begin position="315"/>
        <end position="325"/>
    </location>
</feature>
<keyword evidence="3" id="KW-1185">Reference proteome</keyword>
<dbReference type="AlphaFoldDB" id="A0AAU9SNS1"/>
<reference evidence="2 3" key="1">
    <citation type="submission" date="2022-03" db="EMBL/GenBank/DDBJ databases">
        <authorList>
            <person name="Nunn A."/>
            <person name="Chopra R."/>
            <person name="Nunn A."/>
            <person name="Contreras Garrido A."/>
        </authorList>
    </citation>
    <scope>NUCLEOTIDE SEQUENCE [LARGE SCALE GENOMIC DNA]</scope>
</reference>
<feature type="compositionally biased region" description="Basic and acidic residues" evidence="1">
    <location>
        <begin position="234"/>
        <end position="262"/>
    </location>
</feature>
<feature type="region of interest" description="Disordered" evidence="1">
    <location>
        <begin position="157"/>
        <end position="190"/>
    </location>
</feature>
<evidence type="ECO:0000313" key="2">
    <source>
        <dbReference type="EMBL" id="CAH2069699.1"/>
    </source>
</evidence>
<proteinExistence type="predicted"/>
<accession>A0AAU9SNS1</accession>
<feature type="compositionally biased region" description="Basic and acidic residues" evidence="1">
    <location>
        <begin position="483"/>
        <end position="499"/>
    </location>
</feature>
<organism evidence="2 3">
    <name type="scientific">Thlaspi arvense</name>
    <name type="common">Field penny-cress</name>
    <dbReference type="NCBI Taxonomy" id="13288"/>
    <lineage>
        <taxon>Eukaryota</taxon>
        <taxon>Viridiplantae</taxon>
        <taxon>Streptophyta</taxon>
        <taxon>Embryophyta</taxon>
        <taxon>Tracheophyta</taxon>
        <taxon>Spermatophyta</taxon>
        <taxon>Magnoliopsida</taxon>
        <taxon>eudicotyledons</taxon>
        <taxon>Gunneridae</taxon>
        <taxon>Pentapetalae</taxon>
        <taxon>rosids</taxon>
        <taxon>malvids</taxon>
        <taxon>Brassicales</taxon>
        <taxon>Brassicaceae</taxon>
        <taxon>Thlaspideae</taxon>
        <taxon>Thlaspi</taxon>
    </lineage>
</organism>
<dbReference type="PANTHER" id="PTHR36810:SF1">
    <property type="entry name" value="OS05G0232200 PROTEIN"/>
    <property type="match status" value="1"/>
</dbReference>
<feature type="compositionally biased region" description="Polar residues" evidence="1">
    <location>
        <begin position="168"/>
        <end position="179"/>
    </location>
</feature>
<dbReference type="Proteomes" id="UP000836841">
    <property type="component" value="Chromosome 6"/>
</dbReference>
<protein>
    <submittedName>
        <fullName evidence="2">Uncharacterized protein</fullName>
    </submittedName>
</protein>
<feature type="region of interest" description="Disordered" evidence="1">
    <location>
        <begin position="483"/>
        <end position="503"/>
    </location>
</feature>
<feature type="region of interest" description="Disordered" evidence="1">
    <location>
        <begin position="209"/>
        <end position="275"/>
    </location>
</feature>
<sequence>MPGTIQVSVLGLIDVQTSSSPGSSNNSIKGLNLILFPKSNSNCYGEARVSNFGFRRLHFSSYEAPRKFDCYSVRCQWKRNITERLEIETRMIIESGLLEEKLSFNGYGDVKLKMQFVLSEEDRNRIRFLRQSALRKKHEELVNGSVFTKSKSIASDLSSLSPMPNRDTVASASPKTNLGLSPETELKIGADREPVSSKLITWKPEVKETVEKTKNQPSSSDSNVSSIKKPSSKKLPEIKKPESVSLVKQEDKGFLSKPERNPKRNSMRRSMSETTLSNVRKMISNFEIKVTQETKLQTGKIQTETCKDVEEKTKAQSQQPESSVNIEKPEERKISSKDNMEKTVCKDNTERCDDIVIVPRGERTVVIEEKRLEQSTRRSDSLSKQRRKRSSVVEVKDVEKKLNKTVRLKDSQLENARGSRLWIFPDEAKNFSRETDFGTRHLDLVEANVLQKKQEESSRENIDERGFRCRSIAKMDSNNKWKNIEKSKKQKSADSESSRGPHAQVCDACVDCGGFRRLSVVDTAMNLKQMSQKLHLRW</sequence>
<feature type="region of interest" description="Disordered" evidence="1">
    <location>
        <begin position="309"/>
        <end position="338"/>
    </location>
</feature>
<feature type="compositionally biased region" description="Basic and acidic residues" evidence="1">
    <location>
        <begin position="327"/>
        <end position="338"/>
    </location>
</feature>
<gene>
    <name evidence="2" type="ORF">TAV2_LOCUS20303</name>
</gene>
<evidence type="ECO:0000256" key="1">
    <source>
        <dbReference type="SAM" id="MobiDB-lite"/>
    </source>
</evidence>